<keyword evidence="2" id="KW-0812">Transmembrane</keyword>
<reference evidence="3 4" key="1">
    <citation type="journal article" date="2000" name="Nature">
        <title>The genome sequence of the plant pathogen Xylella fastidiosa.</title>
        <authorList>
            <person name="Simpson A.J."/>
            <person name="Reinach F.C."/>
            <person name="Arruda P."/>
            <person name="Abreu F.A."/>
            <person name="Acencio M."/>
            <person name="Alvarenga R."/>
            <person name="Alves L.M."/>
            <person name="Araya J.E."/>
            <person name="Baia G.S."/>
            <person name="Baptista C.S."/>
            <person name="Barros M.H."/>
            <person name="Bonaccorsi E.D."/>
            <person name="Bordin S."/>
            <person name="Bove J.M."/>
            <person name="Briones M.R."/>
            <person name="Bueno M.R."/>
            <person name="Camargo A.A."/>
            <person name="Camargo L.E."/>
            <person name="Carraro D.M."/>
            <person name="Carrer H."/>
            <person name="Colauto N.B."/>
            <person name="Colombo C."/>
            <person name="Costa F.F."/>
            <person name="Costa M.C."/>
            <person name="Costa-Neto C.M."/>
            <person name="Coutinho L.L."/>
            <person name="Cristofani M."/>
            <person name="Dias-Neto E."/>
            <person name="Docena C."/>
            <person name="El-Dorry H."/>
            <person name="Facincani A.P."/>
            <person name="Ferreira A.J."/>
            <person name="Ferreira V.C."/>
            <person name="Ferro J.A."/>
            <person name="Fraga J.S."/>
            <person name="Franca S.C."/>
            <person name="Franco M.C."/>
            <person name="Frohme M."/>
            <person name="Furlan L.R."/>
            <person name="Garnier M."/>
            <person name="Goldman G.H."/>
            <person name="Goldman M.H."/>
            <person name="Gomes S.L."/>
            <person name="Gruber A."/>
            <person name="Ho P.L."/>
            <person name="Hoheisel J.D."/>
            <person name="Junqueira M.L."/>
            <person name="Kemper E.L."/>
            <person name="Kitajima J.P."/>
            <person name="Krieger J.E."/>
            <person name="Kuramae E.E."/>
            <person name="Laigret F."/>
            <person name="Lambais M.R."/>
            <person name="Leite L.C."/>
            <person name="Lemos E.G."/>
            <person name="Lemos M.V."/>
            <person name="Lopes S.A."/>
            <person name="Lopes C.R."/>
            <person name="Machado J.A."/>
            <person name="Machado M.A."/>
            <person name="Madeira A.M."/>
            <person name="Madeira H.M."/>
            <person name="Marino C.L."/>
            <person name="Marques M.V."/>
            <person name="Martins E.A."/>
            <person name="Martins E.M."/>
            <person name="Matsukuma A.Y."/>
            <person name="Menck C.F."/>
            <person name="Miracca E.C."/>
            <person name="Miyaki C.Y."/>
            <person name="Monteriro-Vitorello C.B."/>
            <person name="Moon D.H."/>
            <person name="Nagai M.A."/>
            <person name="Nascimento A.L."/>
            <person name="Netto L.E."/>
            <person name="Nhani A.Jr."/>
            <person name="Nobrega F.G."/>
            <person name="Nunes L.R."/>
            <person name="Oliveira M.A."/>
            <person name="de Oliveira M.C."/>
            <person name="de Oliveira R.C."/>
            <person name="Palmieri D.A."/>
            <person name="Paris A."/>
            <person name="Peixoto B.R."/>
            <person name="Pereira G.A."/>
            <person name="Pereira H.A.Jr."/>
            <person name="Pesquero J.B."/>
            <person name="Quaggio R.B."/>
            <person name="Roberto P.G."/>
            <person name="Rodrigues V."/>
            <person name="de M Rosa A.J."/>
            <person name="de Rosa V.E.Jr."/>
            <person name="de Sa R.G."/>
            <person name="Santelli R.V."/>
            <person name="Sawasaki H.E."/>
            <person name="da Silva A.C."/>
            <person name="da Silva A.M."/>
            <person name="da Silva F.R."/>
            <person name="da Silva W.A.Jr."/>
            <person name="da Silveira J.F."/>
            <person name="Silvestri M.L."/>
            <person name="Siqueira W.J."/>
            <person name="de Souza A.A."/>
            <person name="de Souza A.P."/>
            <person name="Terenzi M.F."/>
            <person name="Truffi D."/>
            <person name="Tsai S.M."/>
            <person name="Tsuhako M.H."/>
            <person name="Vallada H."/>
            <person name="Van Sluys M.A."/>
            <person name="Verjovski-Almeida S."/>
            <person name="Vettore A.L."/>
            <person name="Zago M.A."/>
            <person name="Zatz M."/>
            <person name="Meidanis J."/>
            <person name="Setubal J.C."/>
        </authorList>
    </citation>
    <scope>NUCLEOTIDE SEQUENCE [LARGE SCALE GENOMIC DNA]</scope>
    <source>
        <strain evidence="3 4">9a5c</strain>
    </source>
</reference>
<dbReference type="AlphaFoldDB" id="Q9PA55"/>
<sequence length="80" mass="9417">MMQTDAPMKTRVHSLHEKRSVTKARRLRHSIAVDRFGLYKGSTYPISNISRSRFYFYSAYICAGCNQLSFYYFLMKNSFA</sequence>
<keyword evidence="2" id="KW-1133">Transmembrane helix</keyword>
<feature type="region of interest" description="Disordered" evidence="1">
    <location>
        <begin position="1"/>
        <end position="21"/>
    </location>
</feature>
<dbReference type="KEGG" id="xfa:XF_2665"/>
<dbReference type="PIR" id="A82531">
    <property type="entry name" value="A82531"/>
</dbReference>
<keyword evidence="2" id="KW-0472">Membrane</keyword>
<accession>Q9PA55</accession>
<proteinExistence type="predicted"/>
<name>Q9PA55_XYLFA</name>
<organism evidence="3 4">
    <name type="scientific">Xylella fastidiosa (strain 9a5c)</name>
    <dbReference type="NCBI Taxonomy" id="160492"/>
    <lineage>
        <taxon>Bacteria</taxon>
        <taxon>Pseudomonadati</taxon>
        <taxon>Pseudomonadota</taxon>
        <taxon>Gammaproteobacteria</taxon>
        <taxon>Lysobacterales</taxon>
        <taxon>Lysobacteraceae</taxon>
        <taxon>Xylella</taxon>
    </lineage>
</organism>
<dbReference type="HOGENOM" id="CLU_2588950_0_0_6"/>
<evidence type="ECO:0000256" key="2">
    <source>
        <dbReference type="SAM" id="Phobius"/>
    </source>
</evidence>
<dbReference type="EMBL" id="AE003849">
    <property type="protein sequence ID" value="AAF85462.1"/>
    <property type="molecule type" value="Genomic_DNA"/>
</dbReference>
<feature type="transmembrane region" description="Helical" evidence="2">
    <location>
        <begin position="54"/>
        <end position="74"/>
    </location>
</feature>
<evidence type="ECO:0000313" key="4">
    <source>
        <dbReference type="Proteomes" id="UP000000812"/>
    </source>
</evidence>
<gene>
    <name evidence="3" type="ordered locus">XF_2665</name>
</gene>
<evidence type="ECO:0000313" key="3">
    <source>
        <dbReference type="EMBL" id="AAF85462.1"/>
    </source>
</evidence>
<evidence type="ECO:0000256" key="1">
    <source>
        <dbReference type="SAM" id="MobiDB-lite"/>
    </source>
</evidence>
<dbReference type="Proteomes" id="UP000000812">
    <property type="component" value="Chromosome"/>
</dbReference>
<protein>
    <submittedName>
        <fullName evidence="3">Uncharacterized protein</fullName>
    </submittedName>
</protein>